<gene>
    <name evidence="1" type="ORF">GM418_27715</name>
</gene>
<keyword evidence="2" id="KW-1185">Reference proteome</keyword>
<name>A0A6I6K3Z6_9BACT</name>
<proteinExistence type="predicted"/>
<reference evidence="1 2" key="1">
    <citation type="submission" date="2019-11" db="EMBL/GenBank/DDBJ databases">
        <authorList>
            <person name="Zheng R.K."/>
            <person name="Sun C.M."/>
        </authorList>
    </citation>
    <scope>NUCLEOTIDE SEQUENCE [LARGE SCALE GENOMIC DNA]</scope>
    <source>
        <strain evidence="1 2">WC007</strain>
    </source>
</reference>
<evidence type="ECO:0000313" key="2">
    <source>
        <dbReference type="Proteomes" id="UP000428260"/>
    </source>
</evidence>
<evidence type="ECO:0000313" key="1">
    <source>
        <dbReference type="EMBL" id="QGY47317.1"/>
    </source>
</evidence>
<dbReference type="RefSeq" id="WP_158871069.1">
    <property type="nucleotide sequence ID" value="NZ_CP046401.1"/>
</dbReference>
<organism evidence="1 2">
    <name type="scientific">Maribellus comscasis</name>
    <dbReference type="NCBI Taxonomy" id="2681766"/>
    <lineage>
        <taxon>Bacteria</taxon>
        <taxon>Pseudomonadati</taxon>
        <taxon>Bacteroidota</taxon>
        <taxon>Bacteroidia</taxon>
        <taxon>Marinilabiliales</taxon>
        <taxon>Prolixibacteraceae</taxon>
        <taxon>Maribellus</taxon>
    </lineage>
</organism>
<dbReference type="EMBL" id="CP046401">
    <property type="protein sequence ID" value="QGY47317.1"/>
    <property type="molecule type" value="Genomic_DNA"/>
</dbReference>
<dbReference type="PROSITE" id="PS51257">
    <property type="entry name" value="PROKAR_LIPOPROTEIN"/>
    <property type="match status" value="1"/>
</dbReference>
<sequence>MKSVKIIVLITFVLIVLSGCDELVKKDVDIPINFNVTQNVVVPGDSDPNKDTEFVSAGEYDILSHPDVANAIGTPDKIKKVKITEIFYEFKNFSGNVDADITGNFVFPKDTKLSFDYDTEEQFYIGPVRVANADLFNELYTLDENFDNINSYLSTATIFYHAFIGSSTDNPAIFDIVLKVSATVTVEASLDFEGNYN</sequence>
<dbReference type="KEGG" id="mcos:GM418_27715"/>
<accession>A0A6I6K3Z6</accession>
<dbReference type="AlphaFoldDB" id="A0A6I6K3Z6"/>
<dbReference type="Proteomes" id="UP000428260">
    <property type="component" value="Chromosome"/>
</dbReference>
<protein>
    <submittedName>
        <fullName evidence="1">Uncharacterized protein</fullName>
    </submittedName>
</protein>